<gene>
    <name evidence="2" type="ORF">H9871_11910</name>
</gene>
<feature type="non-terminal residue" evidence="2">
    <location>
        <position position="1"/>
    </location>
</feature>
<dbReference type="Proteomes" id="UP000824151">
    <property type="component" value="Unassembled WGS sequence"/>
</dbReference>
<accession>A0A9D1UUU2</accession>
<dbReference type="PANTHER" id="PTHR43194:SF5">
    <property type="entry name" value="PIMELOYL-[ACYL-CARRIER PROTEIN] METHYL ESTER ESTERASE"/>
    <property type="match status" value="1"/>
</dbReference>
<dbReference type="PANTHER" id="PTHR43194">
    <property type="entry name" value="HYDROLASE ALPHA/BETA FOLD FAMILY"/>
    <property type="match status" value="1"/>
</dbReference>
<keyword evidence="2" id="KW-0378">Hydrolase</keyword>
<proteinExistence type="predicted"/>
<dbReference type="Gene3D" id="3.40.50.1820">
    <property type="entry name" value="alpha/beta hydrolase"/>
    <property type="match status" value="1"/>
</dbReference>
<comment type="caution">
    <text evidence="2">The sequence shown here is derived from an EMBL/GenBank/DDBJ whole genome shotgun (WGS) entry which is preliminary data.</text>
</comment>
<dbReference type="EMBL" id="DXGD01000443">
    <property type="protein sequence ID" value="HIX00832.1"/>
    <property type="molecule type" value="Genomic_DNA"/>
</dbReference>
<dbReference type="InterPro" id="IPR000073">
    <property type="entry name" value="AB_hydrolase_1"/>
</dbReference>
<reference evidence="2" key="2">
    <citation type="submission" date="2021-04" db="EMBL/GenBank/DDBJ databases">
        <authorList>
            <person name="Gilroy R."/>
        </authorList>
    </citation>
    <scope>NUCLEOTIDE SEQUENCE</scope>
    <source>
        <strain evidence="2">ChiHejej3B27-3195</strain>
    </source>
</reference>
<evidence type="ECO:0000313" key="2">
    <source>
        <dbReference type="EMBL" id="HIX00832.1"/>
    </source>
</evidence>
<protein>
    <submittedName>
        <fullName evidence="2">Alpha/beta fold hydrolase</fullName>
    </submittedName>
</protein>
<organism evidence="2 3">
    <name type="scientific">Candidatus Nesterenkonia stercoripullorum</name>
    <dbReference type="NCBI Taxonomy" id="2838701"/>
    <lineage>
        <taxon>Bacteria</taxon>
        <taxon>Bacillati</taxon>
        <taxon>Actinomycetota</taxon>
        <taxon>Actinomycetes</taxon>
        <taxon>Micrococcales</taxon>
        <taxon>Micrococcaceae</taxon>
        <taxon>Nesterenkonia</taxon>
    </lineage>
</organism>
<dbReference type="Pfam" id="PF12697">
    <property type="entry name" value="Abhydrolase_6"/>
    <property type="match status" value="1"/>
</dbReference>
<name>A0A9D1UUU2_9MICC</name>
<dbReference type="InterPro" id="IPR029058">
    <property type="entry name" value="AB_hydrolase_fold"/>
</dbReference>
<dbReference type="InterPro" id="IPR050228">
    <property type="entry name" value="Carboxylesterase_BioH"/>
</dbReference>
<evidence type="ECO:0000313" key="3">
    <source>
        <dbReference type="Proteomes" id="UP000824151"/>
    </source>
</evidence>
<reference evidence="2" key="1">
    <citation type="journal article" date="2021" name="PeerJ">
        <title>Extensive microbial diversity within the chicken gut microbiome revealed by metagenomics and culture.</title>
        <authorList>
            <person name="Gilroy R."/>
            <person name="Ravi A."/>
            <person name="Getino M."/>
            <person name="Pursley I."/>
            <person name="Horton D.L."/>
            <person name="Alikhan N.F."/>
            <person name="Baker D."/>
            <person name="Gharbi K."/>
            <person name="Hall N."/>
            <person name="Watson M."/>
            <person name="Adriaenssens E.M."/>
            <person name="Foster-Nyarko E."/>
            <person name="Jarju S."/>
            <person name="Secka A."/>
            <person name="Antonio M."/>
            <person name="Oren A."/>
            <person name="Chaudhuri R.R."/>
            <person name="La Ragione R."/>
            <person name="Hildebrand F."/>
            <person name="Pallen M.J."/>
        </authorList>
    </citation>
    <scope>NUCLEOTIDE SEQUENCE</scope>
    <source>
        <strain evidence="2">ChiHejej3B27-3195</strain>
    </source>
</reference>
<feature type="domain" description="AB hydrolase-1" evidence="1">
    <location>
        <begin position="4"/>
        <end position="217"/>
    </location>
</feature>
<evidence type="ECO:0000259" key="1">
    <source>
        <dbReference type="Pfam" id="PF12697"/>
    </source>
</evidence>
<dbReference type="SUPFAM" id="SSF53474">
    <property type="entry name" value="alpha/beta-Hydrolases"/>
    <property type="match status" value="1"/>
</dbReference>
<sequence>FLEPDFHVLGWDLPGHGQQPTASSPFTLDQLADAVETMTAELAETYGWSGELPVFAAGVSIAGVVSLTLSLREETRFARLAVICSAATIGTEQSWRERAELVSTAGTPTMMAGSSERWFAPGFLSAQPKISAHLLHSLQDADRHGYAAACRALSGVDLRPELEQVQRPVVAIAGAQDQVCPPADAEFIAAHAPGAHAVTLDDVAHLAPAEAPDRTARILKEFFHA</sequence>
<dbReference type="AlphaFoldDB" id="A0A9D1UUU2"/>
<dbReference type="GO" id="GO:0016787">
    <property type="term" value="F:hydrolase activity"/>
    <property type="evidence" value="ECO:0007669"/>
    <property type="project" value="UniProtKB-KW"/>
</dbReference>